<gene>
    <name evidence="1" type="ORF">PVAP13_1KG295133</name>
</gene>
<dbReference type="AlphaFoldDB" id="A0A8T0XQ28"/>
<dbReference type="Proteomes" id="UP000823388">
    <property type="component" value="Chromosome 1K"/>
</dbReference>
<comment type="caution">
    <text evidence="1">The sequence shown here is derived from an EMBL/GenBank/DDBJ whole genome shotgun (WGS) entry which is preliminary data.</text>
</comment>
<reference evidence="1" key="1">
    <citation type="submission" date="2020-05" db="EMBL/GenBank/DDBJ databases">
        <title>WGS assembly of Panicum virgatum.</title>
        <authorList>
            <person name="Lovell J.T."/>
            <person name="Jenkins J."/>
            <person name="Shu S."/>
            <person name="Juenger T.E."/>
            <person name="Schmutz J."/>
        </authorList>
    </citation>
    <scope>NUCLEOTIDE SEQUENCE</scope>
    <source>
        <strain evidence="1">AP13</strain>
    </source>
</reference>
<sequence length="152" mass="17752">MKEVTWKACLLELERHGYLILDLSWFKIKALQQNQHDVVSFCESLSQENLYDIVCEYMFDNTLTAKSLQGILCQALEKLRYHWYEEGTPCTREGLYQTSIEVRSTPSPTAEPMFTVYDKALSRRCEAKETWGTRLAMLTMFSASCLRIIFVR</sequence>
<evidence type="ECO:0000313" key="1">
    <source>
        <dbReference type="EMBL" id="KAG2657559.1"/>
    </source>
</evidence>
<keyword evidence="2" id="KW-1185">Reference proteome</keyword>
<proteinExistence type="predicted"/>
<protein>
    <submittedName>
        <fullName evidence="1">Uncharacterized protein</fullName>
    </submittedName>
</protein>
<dbReference type="EMBL" id="CM029037">
    <property type="protein sequence ID" value="KAG2657559.1"/>
    <property type="molecule type" value="Genomic_DNA"/>
</dbReference>
<accession>A0A8T0XQ28</accession>
<organism evidence="1 2">
    <name type="scientific">Panicum virgatum</name>
    <name type="common">Blackwell switchgrass</name>
    <dbReference type="NCBI Taxonomy" id="38727"/>
    <lineage>
        <taxon>Eukaryota</taxon>
        <taxon>Viridiplantae</taxon>
        <taxon>Streptophyta</taxon>
        <taxon>Embryophyta</taxon>
        <taxon>Tracheophyta</taxon>
        <taxon>Spermatophyta</taxon>
        <taxon>Magnoliopsida</taxon>
        <taxon>Liliopsida</taxon>
        <taxon>Poales</taxon>
        <taxon>Poaceae</taxon>
        <taxon>PACMAD clade</taxon>
        <taxon>Panicoideae</taxon>
        <taxon>Panicodae</taxon>
        <taxon>Paniceae</taxon>
        <taxon>Panicinae</taxon>
        <taxon>Panicum</taxon>
        <taxon>Panicum sect. Hiantes</taxon>
    </lineage>
</organism>
<name>A0A8T0XQ28_PANVG</name>
<evidence type="ECO:0000313" key="2">
    <source>
        <dbReference type="Proteomes" id="UP000823388"/>
    </source>
</evidence>